<keyword evidence="2" id="KW-0963">Cytoplasm</keyword>
<name>A0A6T5V5W6_9EUKA</name>
<accession>A0A6T5V5W6</accession>
<dbReference type="EMBL" id="HBFZ01001350">
    <property type="protein sequence ID" value="CAD8988113.1"/>
    <property type="molecule type" value="Transcribed_RNA"/>
</dbReference>
<dbReference type="AlphaFoldDB" id="A0A6T5V5W6"/>
<dbReference type="GO" id="GO:0000159">
    <property type="term" value="C:protein phosphatase type 2A complex"/>
    <property type="evidence" value="ECO:0007669"/>
    <property type="project" value="UniProtKB-UniRule"/>
</dbReference>
<dbReference type="PIRSF" id="PIRSF028043">
    <property type="entry name" value="PP2A_B56"/>
    <property type="match status" value="1"/>
</dbReference>
<feature type="compositionally biased region" description="Basic residues" evidence="4">
    <location>
        <begin position="1"/>
        <end position="16"/>
    </location>
</feature>
<dbReference type="InterPro" id="IPR011989">
    <property type="entry name" value="ARM-like"/>
</dbReference>
<gene>
    <name evidence="5" type="ORF">PCOR1465_LOCUS902</name>
    <name evidence="6" type="ORF">PCOR1465_LOCUS903</name>
</gene>
<comment type="subcellular location">
    <subcellularLocation>
        <location evidence="1">Cytoplasm</location>
    </subcellularLocation>
</comment>
<dbReference type="InterPro" id="IPR016024">
    <property type="entry name" value="ARM-type_fold"/>
</dbReference>
<reference evidence="6" key="1">
    <citation type="submission" date="2021-01" db="EMBL/GenBank/DDBJ databases">
        <authorList>
            <person name="Corre E."/>
            <person name="Pelletier E."/>
            <person name="Niang G."/>
            <person name="Scheremetjew M."/>
            <person name="Finn R."/>
            <person name="Kale V."/>
            <person name="Holt S."/>
            <person name="Cochrane G."/>
            <person name="Meng A."/>
            <person name="Brown T."/>
            <person name="Cohen L."/>
        </authorList>
    </citation>
    <scope>NUCLEOTIDE SEQUENCE</scope>
    <source>
        <strain evidence="6">RCC1383</strain>
    </source>
</reference>
<organism evidence="6">
    <name type="scientific">Phaeocystis cordata</name>
    <dbReference type="NCBI Taxonomy" id="118079"/>
    <lineage>
        <taxon>Eukaryota</taxon>
        <taxon>Haptista</taxon>
        <taxon>Haptophyta</taxon>
        <taxon>Prymnesiophyceae</taxon>
        <taxon>Phaeocystales</taxon>
        <taxon>Phaeocystaceae</taxon>
        <taxon>Phaeocystis</taxon>
    </lineage>
</organism>
<protein>
    <recommendedName>
        <fullName evidence="3">Serine/threonine protein phosphatase 2A regulatory subunit</fullName>
    </recommendedName>
</protein>
<feature type="compositionally biased region" description="Low complexity" evidence="4">
    <location>
        <begin position="26"/>
        <end position="36"/>
    </location>
</feature>
<dbReference type="InterPro" id="IPR002554">
    <property type="entry name" value="PP2A_B56"/>
</dbReference>
<comment type="similarity">
    <text evidence="3">Belongs to the phosphatase 2A regulatory subunit.</text>
</comment>
<dbReference type="GO" id="GO:0007165">
    <property type="term" value="P:signal transduction"/>
    <property type="evidence" value="ECO:0007669"/>
    <property type="project" value="InterPro"/>
</dbReference>
<evidence type="ECO:0000256" key="2">
    <source>
        <dbReference type="ARBA" id="ARBA00022490"/>
    </source>
</evidence>
<evidence type="ECO:0000256" key="4">
    <source>
        <dbReference type="SAM" id="MobiDB-lite"/>
    </source>
</evidence>
<proteinExistence type="inferred from homology"/>
<feature type="region of interest" description="Disordered" evidence="4">
    <location>
        <begin position="1"/>
        <end position="36"/>
    </location>
</feature>
<sequence length="469" mass="54843">MLKSVKQKLGVRRNQSRKSDDMGGNSKSSLSSSAKPKLPVLSEANAYFAYAEPLPGFREVPANERQVLFVKKLHLVSFTFDFNDATKNVREKEIKRQTLLELVDYVNSGQGKFGEAIYEDIVFMLSNNLFRTLPPGRSSIENEMFDPEEEEPTLEAAWPHLQIVYEFLLRYIVNEDTEAKVARKYIDTQFVLKLLHLFDSEDPRERDYLKTILHRIYGKFMMHRPFIRKSINHIFYRFIFEFERHNGIAELLEILGSIINGFALPLKDEHKTFLCKCLVPLHKPKCVAIYHQPLSYCVTQFVGKDPKLADIVLRGLLKYWPVTNSQKEVLFLGELEEILEFTQSTEFQKVMKVMFTVLGRCLRSSHFQVAERALFLWNNDYIVSMIAQNRQTVLPIIFPALESNSRNHWNSAVHGLTCNVRKMFIDMDKALWDKCLEQYEQDMSAKQEKEAKRLKAWERLEEEAKRNYS</sequence>
<dbReference type="Gene3D" id="1.25.10.10">
    <property type="entry name" value="Leucine-rich Repeat Variant"/>
    <property type="match status" value="1"/>
</dbReference>
<evidence type="ECO:0000313" key="6">
    <source>
        <dbReference type="EMBL" id="CAD8988114.1"/>
    </source>
</evidence>
<dbReference type="FunFam" id="1.25.10.10:FF:000041">
    <property type="entry name" value="Serine/threonine protein phosphatase 2A regulatory subunit"/>
    <property type="match status" value="1"/>
</dbReference>
<dbReference type="GO" id="GO:0019888">
    <property type="term" value="F:protein phosphatase regulator activity"/>
    <property type="evidence" value="ECO:0007669"/>
    <property type="project" value="UniProtKB-UniRule"/>
</dbReference>
<dbReference type="PANTHER" id="PTHR10257">
    <property type="entry name" value="SERINE/THREONINE PROTEIN PHOSPHATASE 2A PP2A REGULATORY SUBUNIT B"/>
    <property type="match status" value="1"/>
</dbReference>
<dbReference type="SUPFAM" id="SSF48371">
    <property type="entry name" value="ARM repeat"/>
    <property type="match status" value="1"/>
</dbReference>
<evidence type="ECO:0000313" key="5">
    <source>
        <dbReference type="EMBL" id="CAD8988113.1"/>
    </source>
</evidence>
<evidence type="ECO:0000256" key="3">
    <source>
        <dbReference type="PIRNR" id="PIRNR028043"/>
    </source>
</evidence>
<dbReference type="GO" id="GO:0005737">
    <property type="term" value="C:cytoplasm"/>
    <property type="evidence" value="ECO:0007669"/>
    <property type="project" value="UniProtKB-SubCell"/>
</dbReference>
<dbReference type="EMBL" id="HBFZ01001351">
    <property type="protein sequence ID" value="CAD8988114.1"/>
    <property type="molecule type" value="Transcribed_RNA"/>
</dbReference>
<dbReference type="Pfam" id="PF01603">
    <property type="entry name" value="B56"/>
    <property type="match status" value="1"/>
</dbReference>
<evidence type="ECO:0000256" key="1">
    <source>
        <dbReference type="ARBA" id="ARBA00004496"/>
    </source>
</evidence>
<dbReference type="PANTHER" id="PTHR10257:SF3">
    <property type="entry name" value="SERINE_THREONINE-PROTEIN PHOSPHATASE 2A 56 KDA REGULATORY SUBUNIT GAMMA ISOFORM"/>
    <property type="match status" value="1"/>
</dbReference>